<evidence type="ECO:0000256" key="1">
    <source>
        <dbReference type="SAM" id="MobiDB-lite"/>
    </source>
</evidence>
<organism evidence="2 3">
    <name type="scientific">Astrephomene gubernaculifera</name>
    <dbReference type="NCBI Taxonomy" id="47775"/>
    <lineage>
        <taxon>Eukaryota</taxon>
        <taxon>Viridiplantae</taxon>
        <taxon>Chlorophyta</taxon>
        <taxon>core chlorophytes</taxon>
        <taxon>Chlorophyceae</taxon>
        <taxon>CS clade</taxon>
        <taxon>Chlamydomonadales</taxon>
        <taxon>Astrephomenaceae</taxon>
        <taxon>Astrephomene</taxon>
    </lineage>
</organism>
<protein>
    <submittedName>
        <fullName evidence="2">Uncharacterized protein</fullName>
    </submittedName>
</protein>
<dbReference type="EMBL" id="BMAR01000001">
    <property type="protein sequence ID" value="GFR40802.1"/>
    <property type="molecule type" value="Genomic_DNA"/>
</dbReference>
<keyword evidence="3" id="KW-1185">Reference proteome</keyword>
<dbReference type="CDD" id="cd23767">
    <property type="entry name" value="IQCD"/>
    <property type="match status" value="1"/>
</dbReference>
<dbReference type="AlphaFoldDB" id="A0AAD3DHF4"/>
<feature type="region of interest" description="Disordered" evidence="1">
    <location>
        <begin position="221"/>
        <end position="284"/>
    </location>
</feature>
<proteinExistence type="predicted"/>
<dbReference type="PROSITE" id="PS50096">
    <property type="entry name" value="IQ"/>
    <property type="match status" value="1"/>
</dbReference>
<feature type="region of interest" description="Disordered" evidence="1">
    <location>
        <begin position="77"/>
        <end position="100"/>
    </location>
</feature>
<feature type="compositionally biased region" description="Pro residues" evidence="1">
    <location>
        <begin position="230"/>
        <end position="247"/>
    </location>
</feature>
<dbReference type="Proteomes" id="UP001054857">
    <property type="component" value="Unassembled WGS sequence"/>
</dbReference>
<reference evidence="2 3" key="1">
    <citation type="journal article" date="2021" name="Sci. Rep.">
        <title>Genome sequencing of the multicellular alga Astrephomene provides insights into convergent evolution of germ-soma differentiation.</title>
        <authorList>
            <person name="Yamashita S."/>
            <person name="Yamamoto K."/>
            <person name="Matsuzaki R."/>
            <person name="Suzuki S."/>
            <person name="Yamaguchi H."/>
            <person name="Hirooka S."/>
            <person name="Minakuchi Y."/>
            <person name="Miyagishima S."/>
            <person name="Kawachi M."/>
            <person name="Toyoda A."/>
            <person name="Nozaki H."/>
        </authorList>
    </citation>
    <scope>NUCLEOTIDE SEQUENCE [LARGE SCALE GENOMIC DNA]</scope>
    <source>
        <strain evidence="2 3">NIES-4017</strain>
    </source>
</reference>
<comment type="caution">
    <text evidence="2">The sequence shown here is derived from an EMBL/GenBank/DDBJ whole genome shotgun (WGS) entry which is preliminary data.</text>
</comment>
<accession>A0AAD3DHF4</accession>
<evidence type="ECO:0000313" key="2">
    <source>
        <dbReference type="EMBL" id="GFR40802.1"/>
    </source>
</evidence>
<evidence type="ECO:0000313" key="3">
    <source>
        <dbReference type="Proteomes" id="UP001054857"/>
    </source>
</evidence>
<sequence>MSVTAAIKPPCSQTPLLLDPSASPSLAWTLPIYPPPSSVTVNQFPTRLHDGPTSQPSQPTTLARSCGDAAHQSLGIGFRGGADASDLESPTPKRESLFGSYQSDPGYLAQPRLLGTLEGPAALHATQCRDRQHCCGPQHVSSNQERWRVGAAGGPVALPDADVPRQLTHQHASTSAMDVRQPASTAWLLGGPQGCWAAAGDAGGAAVVQLPGISTDGAALAGAPGSAATPLPPRALPRPPPQEPPLEPWRLQARVGNPNSRCSSAGGGSGGSGSSSACSSRSSGGGGKGVVAAAAVGTSFGGGGVRTASQITYQITAAQRHRAASLIQATWRASRVRR</sequence>
<name>A0AAD3DHF4_9CHLO</name>
<gene>
    <name evidence="2" type="ORF">Agub_g1419</name>
</gene>
<feature type="non-terminal residue" evidence="2">
    <location>
        <position position="1"/>
    </location>
</feature>